<dbReference type="EMBL" id="FOZN01000003">
    <property type="protein sequence ID" value="SFS16256.1"/>
    <property type="molecule type" value="Genomic_DNA"/>
</dbReference>
<dbReference type="SUPFAM" id="SSF52540">
    <property type="entry name" value="P-loop containing nucleoside triphosphate hydrolases"/>
    <property type="match status" value="1"/>
</dbReference>
<dbReference type="Gene3D" id="3.40.50.300">
    <property type="entry name" value="P-loop containing nucleotide triphosphate hydrolases"/>
    <property type="match status" value="1"/>
</dbReference>
<evidence type="ECO:0000259" key="1">
    <source>
        <dbReference type="Pfam" id="PF07693"/>
    </source>
</evidence>
<reference evidence="2 3" key="1">
    <citation type="submission" date="2016-10" db="EMBL/GenBank/DDBJ databases">
        <authorList>
            <person name="Varghese N."/>
            <person name="Submissions S."/>
        </authorList>
    </citation>
    <scope>NUCLEOTIDE SEQUENCE [LARGE SCALE GENOMIC DNA]</scope>
    <source>
        <strain evidence="2 3">IAM 15147</strain>
    </source>
</reference>
<name>A0AA94HNR5_9MICO</name>
<dbReference type="PANTHER" id="PTHR22674">
    <property type="entry name" value="NTPASE, KAP FAMILY P-LOOP DOMAIN-CONTAINING 1"/>
    <property type="match status" value="1"/>
</dbReference>
<keyword evidence="3" id="KW-1185">Reference proteome</keyword>
<feature type="domain" description="KAP NTPase" evidence="1">
    <location>
        <begin position="15"/>
        <end position="384"/>
    </location>
</feature>
<dbReference type="PANTHER" id="PTHR22674:SF6">
    <property type="entry name" value="NTPASE KAP FAMILY P-LOOP DOMAIN-CONTAINING PROTEIN 1"/>
    <property type="match status" value="1"/>
</dbReference>
<sequence>MWTDNETDRDFLNFEGVADTIAEVIVSADGRPVSIGVSGAWGVGKSSMIKLTKTSLAKHQPAQGHKKFVFVEFNAWLYQGYDDARAALLEVIANKLEAEAEARETGVDKARDFLSRVRWFRLAKLIALPAASMALGLPPIGLPGEIVGVANDATAGNLTSEGLESLGEQASATASAASALVKPKEAVSPPKEIQALRDSFEDAIKALDITLVVLIDDLDRCMPGTTISTLEAIRLFLFLDHTAFVIAADDNMIKYAVKKHFGGLEDDELITNYFDKLVQIPIRVPALGTQEVRAYLMMLFIENSDLDQAKKDQLRTSIAGQLRETWKGKRVDRSFVSSCGIELKPALLARLETAERLAPLMTTSERIAGNPRLIKRFLNALSIRMTISTAQGVGVDEAVLAKLLLFERLASPLAYAALTAAVNADPDGKPQILIPWEDAATKEEEFEPDEAWDETFVREWLALPPALGQVDLRGALYVGREHAPLVTASDRLSSAAADLLRALVEDPQESNALVADLAALPRTELSIMMDRVLARARQVQEWGAPPILDACIALATADPNQGRSVAGFLIERPGKQIQASIVPKIESELWAAEVLKHWAGAGDVEGPVKKVIEGRSKSGNIAK</sequence>
<gene>
    <name evidence="2" type="ORF">SAMN04487783_2247</name>
</gene>
<dbReference type="AlphaFoldDB" id="A0AA94HNR5"/>
<comment type="caution">
    <text evidence="2">The sequence shown here is derived from an EMBL/GenBank/DDBJ whole genome shotgun (WGS) entry which is preliminary data.</text>
</comment>
<dbReference type="Pfam" id="PF07693">
    <property type="entry name" value="KAP_NTPase"/>
    <property type="match status" value="1"/>
</dbReference>
<evidence type="ECO:0000313" key="2">
    <source>
        <dbReference type="EMBL" id="SFS16256.1"/>
    </source>
</evidence>
<dbReference type="InterPro" id="IPR052754">
    <property type="entry name" value="NTPase_KAP_P-loop"/>
</dbReference>
<dbReference type="InterPro" id="IPR027417">
    <property type="entry name" value="P-loop_NTPase"/>
</dbReference>
<dbReference type="Proteomes" id="UP000198506">
    <property type="component" value="Unassembled WGS sequence"/>
</dbReference>
<organism evidence="2 3">
    <name type="scientific">Agrococcus baldri</name>
    <dbReference type="NCBI Taxonomy" id="153730"/>
    <lineage>
        <taxon>Bacteria</taxon>
        <taxon>Bacillati</taxon>
        <taxon>Actinomycetota</taxon>
        <taxon>Actinomycetes</taxon>
        <taxon>Micrococcales</taxon>
        <taxon>Microbacteriaceae</taxon>
        <taxon>Agrococcus</taxon>
    </lineage>
</organism>
<dbReference type="InterPro" id="IPR011646">
    <property type="entry name" value="KAP_P-loop"/>
</dbReference>
<dbReference type="RefSeq" id="WP_092918809.1">
    <property type="nucleotide sequence ID" value="NZ_FOZN01000003.1"/>
</dbReference>
<proteinExistence type="predicted"/>
<accession>A0AA94HNR5</accession>
<protein>
    <submittedName>
        <fullName evidence="2">Predicted P-loop ATPase, KAP-like</fullName>
    </submittedName>
</protein>
<evidence type="ECO:0000313" key="3">
    <source>
        <dbReference type="Proteomes" id="UP000198506"/>
    </source>
</evidence>